<dbReference type="GO" id="GO:0005524">
    <property type="term" value="F:ATP binding"/>
    <property type="evidence" value="ECO:0007669"/>
    <property type="project" value="UniProtKB-KW"/>
</dbReference>
<dbReference type="NCBIfam" id="NF010009">
    <property type="entry name" value="PRK13482.1"/>
    <property type="match status" value="1"/>
</dbReference>
<evidence type="ECO:0000256" key="2">
    <source>
        <dbReference type="ARBA" id="ARBA00022679"/>
    </source>
</evidence>
<keyword evidence="6" id="KW-0067">ATP-binding</keyword>
<comment type="catalytic activity">
    <reaction evidence="1">
        <text>2 ATP = 3',3'-c-di-AMP + 2 diphosphate</text>
        <dbReference type="Rhea" id="RHEA:35655"/>
        <dbReference type="ChEBI" id="CHEBI:30616"/>
        <dbReference type="ChEBI" id="CHEBI:33019"/>
        <dbReference type="ChEBI" id="CHEBI:71500"/>
        <dbReference type="EC" id="2.7.7.85"/>
    </reaction>
</comment>
<dbReference type="AlphaFoldDB" id="A0A510HJZ0"/>
<dbReference type="InterPro" id="IPR041663">
    <property type="entry name" value="DisA/LigA_HHH"/>
</dbReference>
<keyword evidence="5" id="KW-0227">DNA damage</keyword>
<keyword evidence="3" id="KW-0548">Nucleotidyltransferase</keyword>
<dbReference type="Gene3D" id="1.20.1260.110">
    <property type="entry name" value="DNA integrity scanning linker region"/>
    <property type="match status" value="1"/>
</dbReference>
<accession>A0A510HJZ0</accession>
<evidence type="ECO:0000256" key="3">
    <source>
        <dbReference type="ARBA" id="ARBA00022695"/>
    </source>
</evidence>
<reference evidence="9" key="1">
    <citation type="journal article" date="2019" name="Microbiol. Resour. Announc.">
        <title>Complete Genome Sequence of Rubrobacter xylanophilus Strain AA3-22, Isolated from Arima Onsen in Japan.</title>
        <authorList>
            <person name="Tomariguchi N."/>
            <person name="Miyazaki K."/>
        </authorList>
    </citation>
    <scope>NUCLEOTIDE SEQUENCE [LARGE SCALE GENOMIC DNA]</scope>
    <source>
        <strain evidence="9">AA3-22</strain>
    </source>
</reference>
<dbReference type="InterPro" id="IPR036888">
    <property type="entry name" value="DNA_integrity_DisA_N_sf"/>
</dbReference>
<keyword evidence="7" id="KW-0234">DNA repair</keyword>
<protein>
    <submittedName>
        <fullName evidence="9">DNA integrity scanning protein DisA</fullName>
    </submittedName>
</protein>
<dbReference type="Gene3D" id="3.40.1700.10">
    <property type="entry name" value="DNA integrity scanning protein, DisA, N-terminal domain"/>
    <property type="match status" value="1"/>
</dbReference>
<evidence type="ECO:0000256" key="6">
    <source>
        <dbReference type="ARBA" id="ARBA00022840"/>
    </source>
</evidence>
<evidence type="ECO:0000256" key="7">
    <source>
        <dbReference type="ARBA" id="ARBA00023204"/>
    </source>
</evidence>
<dbReference type="InterPro" id="IPR038331">
    <property type="entry name" value="DisA_sf"/>
</dbReference>
<evidence type="ECO:0000256" key="4">
    <source>
        <dbReference type="ARBA" id="ARBA00022741"/>
    </source>
</evidence>
<evidence type="ECO:0000256" key="5">
    <source>
        <dbReference type="ARBA" id="ARBA00022763"/>
    </source>
</evidence>
<dbReference type="GO" id="GO:0106408">
    <property type="term" value="F:diadenylate cyclase activity"/>
    <property type="evidence" value="ECO:0007669"/>
    <property type="project" value="UniProtKB-EC"/>
</dbReference>
<evidence type="ECO:0000259" key="8">
    <source>
        <dbReference type="PROSITE" id="PS51794"/>
    </source>
</evidence>
<dbReference type="PROSITE" id="PS51794">
    <property type="entry name" value="DAC"/>
    <property type="match status" value="1"/>
</dbReference>
<dbReference type="Gene3D" id="1.10.150.20">
    <property type="entry name" value="5' to 3' exonuclease, C-terminal subdomain"/>
    <property type="match status" value="1"/>
</dbReference>
<dbReference type="OrthoDB" id="41841at2"/>
<evidence type="ECO:0000313" key="9">
    <source>
        <dbReference type="EMBL" id="BBL79605.1"/>
    </source>
</evidence>
<dbReference type="PANTHER" id="PTHR34185:SF3">
    <property type="entry name" value="DNA INTEGRITY SCANNING PROTEIN DISA"/>
    <property type="match status" value="1"/>
</dbReference>
<dbReference type="GO" id="GO:0006281">
    <property type="term" value="P:DNA repair"/>
    <property type="evidence" value="ECO:0007669"/>
    <property type="project" value="UniProtKB-KW"/>
</dbReference>
<dbReference type="Proteomes" id="UP000318065">
    <property type="component" value="Chromosome"/>
</dbReference>
<dbReference type="GO" id="GO:0004016">
    <property type="term" value="F:adenylate cyclase activity"/>
    <property type="evidence" value="ECO:0007669"/>
    <property type="project" value="TreeGrafter"/>
</dbReference>
<evidence type="ECO:0000256" key="1">
    <source>
        <dbReference type="ARBA" id="ARBA00000877"/>
    </source>
</evidence>
<dbReference type="SUPFAM" id="SSF143597">
    <property type="entry name" value="YojJ-like"/>
    <property type="match status" value="1"/>
</dbReference>
<feature type="domain" description="DAC" evidence="8">
    <location>
        <begin position="9"/>
        <end position="149"/>
    </location>
</feature>
<dbReference type="InterPro" id="IPR018906">
    <property type="entry name" value="DNA_integrity_scan_DisA_link"/>
</dbReference>
<keyword evidence="4" id="KW-0547">Nucleotide-binding</keyword>
<evidence type="ECO:0000313" key="10">
    <source>
        <dbReference type="Proteomes" id="UP000318065"/>
    </source>
</evidence>
<dbReference type="Pfam" id="PF10635">
    <property type="entry name" value="DisA-linker"/>
    <property type="match status" value="1"/>
</dbReference>
<name>A0A510HJZ0_9ACTN</name>
<dbReference type="SUPFAM" id="SSF47781">
    <property type="entry name" value="RuvA domain 2-like"/>
    <property type="match status" value="1"/>
</dbReference>
<proteinExistence type="predicted"/>
<keyword evidence="10" id="KW-1185">Reference proteome</keyword>
<dbReference type="InterPro" id="IPR003390">
    <property type="entry name" value="DNA_integrity_scan_DisA_N"/>
</dbReference>
<gene>
    <name evidence="9" type="primary">disA</name>
    <name evidence="9" type="ORF">RxyAA322_14590</name>
</gene>
<dbReference type="InterPro" id="IPR010994">
    <property type="entry name" value="RuvA_2-like"/>
</dbReference>
<sequence length="361" mass="40377">MSPARRKLPEELSRALELVAPGTELREGIENIIRAHNGALIVISSPEKLERLGLISGGMKIEIEFAPMRLYELAKMDGAIVVSPDISTIHYANVQLNPDPNLESRETGMRHRAANRTAKQTGDLVIAVSERRRVVTLYQGPYGPHVLEDIGVVLNKANSALATLDKFTRRLREEARILTVHEYDGAVSLREVVAAISTFEYSVRIAEEIEAYVRELGSEGRLVEMQLEEAFYRVPEQYDALLKDYVHEGVDVKEVRKRLSRLSPEELSDPVVITELLGYGSVGQTEDFLLKPRGYRQLAQVPRLPRKVAENLIKEFGSLEGLLEASEADLDEVEGVGQARARAIHRGLERRRALETNGEVP</sequence>
<organism evidence="9 10">
    <name type="scientific">Rubrobacter xylanophilus</name>
    <dbReference type="NCBI Taxonomy" id="49319"/>
    <lineage>
        <taxon>Bacteria</taxon>
        <taxon>Bacillati</taxon>
        <taxon>Actinomycetota</taxon>
        <taxon>Rubrobacteria</taxon>
        <taxon>Rubrobacterales</taxon>
        <taxon>Rubrobacteraceae</taxon>
        <taxon>Rubrobacter</taxon>
    </lineage>
</organism>
<keyword evidence="2" id="KW-0808">Transferase</keyword>
<dbReference type="RefSeq" id="WP_143527600.1">
    <property type="nucleotide sequence ID" value="NZ_AP019791.1"/>
</dbReference>
<dbReference type="PANTHER" id="PTHR34185">
    <property type="entry name" value="DIADENYLATE CYCLASE"/>
    <property type="match status" value="1"/>
</dbReference>
<dbReference type="InterPro" id="IPR050338">
    <property type="entry name" value="DisA"/>
</dbReference>
<dbReference type="EMBL" id="AP019791">
    <property type="protein sequence ID" value="BBL79605.1"/>
    <property type="molecule type" value="Genomic_DNA"/>
</dbReference>
<dbReference type="Pfam" id="PF12826">
    <property type="entry name" value="HHH_2"/>
    <property type="match status" value="1"/>
</dbReference>
<dbReference type="Pfam" id="PF02457">
    <property type="entry name" value="DAC"/>
    <property type="match status" value="1"/>
</dbReference>